<comment type="caution">
    <text evidence="2">The sequence shown here is derived from an EMBL/GenBank/DDBJ whole genome shotgun (WGS) entry which is preliminary data.</text>
</comment>
<dbReference type="EMBL" id="JABBFW010000033">
    <property type="protein sequence ID" value="NML18495.1"/>
    <property type="molecule type" value="Genomic_DNA"/>
</dbReference>
<dbReference type="RefSeq" id="WP_169163386.1">
    <property type="nucleotide sequence ID" value="NZ_JABBFW010000033.1"/>
</dbReference>
<accession>A0A848FI05</accession>
<sequence>MDIPRPRPPAALAAMPLPGAGALSSERAADGGACAIGIGAAPGPWNSRAAQRRPGIGRPERIAARLPADAPPPAKGRHQA</sequence>
<gene>
    <name evidence="2" type="ORF">HHL10_26345</name>
</gene>
<dbReference type="AlphaFoldDB" id="A0A848FI05"/>
<proteinExistence type="predicted"/>
<evidence type="ECO:0000313" key="3">
    <source>
        <dbReference type="Proteomes" id="UP000574067"/>
    </source>
</evidence>
<name>A0A848FI05_9BURK</name>
<dbReference type="Proteomes" id="UP000574067">
    <property type="component" value="Unassembled WGS sequence"/>
</dbReference>
<evidence type="ECO:0000256" key="1">
    <source>
        <dbReference type="SAM" id="MobiDB-lite"/>
    </source>
</evidence>
<evidence type="ECO:0000313" key="2">
    <source>
        <dbReference type="EMBL" id="NML18495.1"/>
    </source>
</evidence>
<feature type="region of interest" description="Disordered" evidence="1">
    <location>
        <begin position="41"/>
        <end position="80"/>
    </location>
</feature>
<keyword evidence="3" id="KW-1185">Reference proteome</keyword>
<organism evidence="2 3">
    <name type="scientific">Azohydromonas caseinilytica</name>
    <dbReference type="NCBI Taxonomy" id="2728836"/>
    <lineage>
        <taxon>Bacteria</taxon>
        <taxon>Pseudomonadati</taxon>
        <taxon>Pseudomonadota</taxon>
        <taxon>Betaproteobacteria</taxon>
        <taxon>Burkholderiales</taxon>
        <taxon>Sphaerotilaceae</taxon>
        <taxon>Azohydromonas</taxon>
    </lineage>
</organism>
<protein>
    <submittedName>
        <fullName evidence="2">Uncharacterized protein</fullName>
    </submittedName>
</protein>
<reference evidence="2 3" key="1">
    <citation type="submission" date="2020-04" db="EMBL/GenBank/DDBJ databases">
        <title>Azohydromonas sp. isolated from soil.</title>
        <authorList>
            <person name="Dahal R.H."/>
        </authorList>
    </citation>
    <scope>NUCLEOTIDE SEQUENCE [LARGE SCALE GENOMIC DNA]</scope>
    <source>
        <strain evidence="2 3">G-1-1-14</strain>
    </source>
</reference>